<feature type="domain" description="XdhC Rossmann" evidence="2">
    <location>
        <begin position="147"/>
        <end position="271"/>
    </location>
</feature>
<dbReference type="EMBL" id="WTYW01000001">
    <property type="protein sequence ID" value="MXO84499.1"/>
    <property type="molecule type" value="Genomic_DNA"/>
</dbReference>
<feature type="domain" description="XdhC- CoxI" evidence="1">
    <location>
        <begin position="25"/>
        <end position="82"/>
    </location>
</feature>
<dbReference type="Pfam" id="PF02625">
    <property type="entry name" value="XdhC_CoxI"/>
    <property type="match status" value="1"/>
</dbReference>
<gene>
    <name evidence="3" type="ORF">GRI38_00435</name>
</gene>
<evidence type="ECO:0000313" key="4">
    <source>
        <dbReference type="Proteomes" id="UP000433104"/>
    </source>
</evidence>
<dbReference type="PANTHER" id="PTHR30388">
    <property type="entry name" value="ALDEHYDE OXIDOREDUCTASE MOLYBDENUM COFACTOR ASSEMBLY PROTEIN"/>
    <property type="match status" value="1"/>
</dbReference>
<accession>A0A844ZFI1</accession>
<evidence type="ECO:0000313" key="3">
    <source>
        <dbReference type="EMBL" id="MXO84499.1"/>
    </source>
</evidence>
<organism evidence="3 4">
    <name type="scientific">Parapontixanthobacter aurantiacus</name>
    <dbReference type="NCBI Taxonomy" id="1463599"/>
    <lineage>
        <taxon>Bacteria</taxon>
        <taxon>Pseudomonadati</taxon>
        <taxon>Pseudomonadota</taxon>
        <taxon>Alphaproteobacteria</taxon>
        <taxon>Sphingomonadales</taxon>
        <taxon>Erythrobacteraceae</taxon>
        <taxon>Parapontixanthobacter</taxon>
    </lineage>
</organism>
<dbReference type="Gene3D" id="3.40.50.720">
    <property type="entry name" value="NAD(P)-binding Rossmann-like Domain"/>
    <property type="match status" value="1"/>
</dbReference>
<dbReference type="InterPro" id="IPR003777">
    <property type="entry name" value="XdhC_CoxI"/>
</dbReference>
<dbReference type="PANTHER" id="PTHR30388:SF4">
    <property type="entry name" value="MOLYBDENUM COFACTOR INSERTION CHAPERONE PAOD"/>
    <property type="match status" value="1"/>
</dbReference>
<dbReference type="OrthoDB" id="9815497at2"/>
<sequence>MILTADDTRHDEDHAALIAACEPGVALCTIVGIDGSFSRRLGAQLAIRSDGSVVGSLADGCLERQLASDVRRIEGPKVVRYGAGSQMIDFRLPCGGGLDILLDPAPDRTQARRAVKLLKRRKAAKLALPEPSPLKCRAYTPRLFVKVFGEGPELDAFFRLGNAAGVAVEPFEKDQLTLGQSSGEGAGDRWTAILLLFHDHEWELPLLAEALEGHAFYIGAQGGENARHNRTLALLQAGCDEKELARIVSPVGLLPGCKSPANLALSALTEIVGRYETLRERTV</sequence>
<proteinExistence type="predicted"/>
<dbReference type="InterPro" id="IPR027051">
    <property type="entry name" value="XdhC_Rossmann_dom"/>
</dbReference>
<comment type="caution">
    <text evidence="3">The sequence shown here is derived from an EMBL/GenBank/DDBJ whole genome shotgun (WGS) entry which is preliminary data.</text>
</comment>
<dbReference type="AlphaFoldDB" id="A0A844ZFI1"/>
<evidence type="ECO:0000259" key="1">
    <source>
        <dbReference type="Pfam" id="PF02625"/>
    </source>
</evidence>
<keyword evidence="4" id="KW-1185">Reference proteome</keyword>
<name>A0A844ZFI1_9SPHN</name>
<evidence type="ECO:0000259" key="2">
    <source>
        <dbReference type="Pfam" id="PF13478"/>
    </source>
</evidence>
<dbReference type="RefSeq" id="WP_160681068.1">
    <property type="nucleotide sequence ID" value="NZ_WTYW01000001.1"/>
</dbReference>
<dbReference type="Proteomes" id="UP000433104">
    <property type="component" value="Unassembled WGS sequence"/>
</dbReference>
<dbReference type="InterPro" id="IPR052698">
    <property type="entry name" value="MoCofactor_Util/Proc"/>
</dbReference>
<evidence type="ECO:0008006" key="5">
    <source>
        <dbReference type="Google" id="ProtNLM"/>
    </source>
</evidence>
<dbReference type="Pfam" id="PF13478">
    <property type="entry name" value="XdhC_C"/>
    <property type="match status" value="1"/>
</dbReference>
<protein>
    <recommendedName>
        <fullName evidence="5">Xanthine dehydrogenase accessory factor</fullName>
    </recommendedName>
</protein>
<reference evidence="3 4" key="1">
    <citation type="submission" date="2019-12" db="EMBL/GenBank/DDBJ databases">
        <title>Genomic-based taxomic classification of the family Erythrobacteraceae.</title>
        <authorList>
            <person name="Xu L."/>
        </authorList>
    </citation>
    <scope>NUCLEOTIDE SEQUENCE [LARGE SCALE GENOMIC DNA]</scope>
    <source>
        <strain evidence="3 4">MCCC 1A09962</strain>
    </source>
</reference>